<sequence length="73" mass="8607">MVSSCQIIRQTVQQYLDLLILIGRLWHSRKMIFSRQQPHQNFGGIYRTKILTQANSRAMAIRSVSAWVRFKTQ</sequence>
<evidence type="ECO:0000313" key="2">
    <source>
        <dbReference type="Proteomes" id="UP000785679"/>
    </source>
</evidence>
<reference evidence="1" key="1">
    <citation type="submission" date="2019-06" db="EMBL/GenBank/DDBJ databases">
        <authorList>
            <person name="Zheng W."/>
        </authorList>
    </citation>
    <scope>NUCLEOTIDE SEQUENCE</scope>
    <source>
        <strain evidence="1">QDHG01</strain>
    </source>
</reference>
<organism evidence="1 2">
    <name type="scientific">Halteria grandinella</name>
    <dbReference type="NCBI Taxonomy" id="5974"/>
    <lineage>
        <taxon>Eukaryota</taxon>
        <taxon>Sar</taxon>
        <taxon>Alveolata</taxon>
        <taxon>Ciliophora</taxon>
        <taxon>Intramacronucleata</taxon>
        <taxon>Spirotrichea</taxon>
        <taxon>Stichotrichia</taxon>
        <taxon>Sporadotrichida</taxon>
        <taxon>Halteriidae</taxon>
        <taxon>Halteria</taxon>
    </lineage>
</organism>
<keyword evidence="2" id="KW-1185">Reference proteome</keyword>
<protein>
    <submittedName>
        <fullName evidence="1">Uncharacterized protein</fullName>
    </submittedName>
</protein>
<accession>A0A8J8NF78</accession>
<evidence type="ECO:0000313" key="1">
    <source>
        <dbReference type="EMBL" id="TNV73928.1"/>
    </source>
</evidence>
<dbReference type="Proteomes" id="UP000785679">
    <property type="component" value="Unassembled WGS sequence"/>
</dbReference>
<dbReference type="EMBL" id="RRYP01017827">
    <property type="protein sequence ID" value="TNV73928.1"/>
    <property type="molecule type" value="Genomic_DNA"/>
</dbReference>
<dbReference type="AlphaFoldDB" id="A0A8J8NF78"/>
<proteinExistence type="predicted"/>
<comment type="caution">
    <text evidence="1">The sequence shown here is derived from an EMBL/GenBank/DDBJ whole genome shotgun (WGS) entry which is preliminary data.</text>
</comment>
<name>A0A8J8NF78_HALGN</name>
<gene>
    <name evidence="1" type="ORF">FGO68_gene13234</name>
</gene>